<keyword evidence="2" id="KW-1185">Reference proteome</keyword>
<protein>
    <submittedName>
        <fullName evidence="1">Uncharacterized protein</fullName>
    </submittedName>
</protein>
<dbReference type="AlphaFoldDB" id="A0A398BP49"/>
<evidence type="ECO:0000313" key="2">
    <source>
        <dbReference type="Proteomes" id="UP000266649"/>
    </source>
</evidence>
<accession>A0A398BP49</accession>
<dbReference type="OrthoDB" id="7859107at2"/>
<gene>
    <name evidence="1" type="ORF">D2N39_07660</name>
</gene>
<evidence type="ECO:0000313" key="1">
    <source>
        <dbReference type="EMBL" id="RID92509.1"/>
    </source>
</evidence>
<comment type="caution">
    <text evidence="1">The sequence shown here is derived from an EMBL/GenBank/DDBJ whole genome shotgun (WGS) entry which is preliminary data.</text>
</comment>
<sequence>MPLLLLLLAVGVFGYMWLSRRNSTLTRQCRWREHRAEGLWRCAACGATCQPAKGAPRDCLRPKG</sequence>
<name>A0A398BP49_9RHOB</name>
<dbReference type="EMBL" id="QXXQ01000003">
    <property type="protein sequence ID" value="RID92509.1"/>
    <property type="molecule type" value="Genomic_DNA"/>
</dbReference>
<organism evidence="1 2">
    <name type="scientific">Gemmobacter lutimaris</name>
    <dbReference type="NCBI Taxonomy" id="2306023"/>
    <lineage>
        <taxon>Bacteria</taxon>
        <taxon>Pseudomonadati</taxon>
        <taxon>Pseudomonadota</taxon>
        <taxon>Alphaproteobacteria</taxon>
        <taxon>Rhodobacterales</taxon>
        <taxon>Paracoccaceae</taxon>
        <taxon>Gemmobacter</taxon>
    </lineage>
</organism>
<dbReference type="RefSeq" id="WP_119134185.1">
    <property type="nucleotide sequence ID" value="NZ_QXXQ01000003.1"/>
</dbReference>
<dbReference type="Proteomes" id="UP000266649">
    <property type="component" value="Unassembled WGS sequence"/>
</dbReference>
<reference evidence="1 2" key="1">
    <citation type="submission" date="2018-09" db="EMBL/GenBank/DDBJ databases">
        <title>Gemmobacter lutimaris sp. nov., a marine bacterium isolated from tidal flat.</title>
        <authorList>
            <person name="Lee D.W."/>
            <person name="Yoo Y."/>
            <person name="Kim J.-J."/>
            <person name="Kim B.S."/>
        </authorList>
    </citation>
    <scope>NUCLEOTIDE SEQUENCE [LARGE SCALE GENOMIC DNA]</scope>
    <source>
        <strain evidence="1 2">YJ-T1-11</strain>
    </source>
</reference>
<proteinExistence type="predicted"/>